<dbReference type="InterPro" id="IPR012106">
    <property type="entry name" value="Phage_Mu_Gp1"/>
</dbReference>
<evidence type="ECO:0000313" key="1">
    <source>
        <dbReference type="EMBL" id="TCT35381.1"/>
    </source>
</evidence>
<reference evidence="1 2" key="1">
    <citation type="submission" date="2019-03" db="EMBL/GenBank/DDBJ databases">
        <title>Freshwater and sediment microbial communities from various areas in North America, analyzing microbe dynamics in response to fracking.</title>
        <authorList>
            <person name="Lamendella R."/>
        </authorList>
    </citation>
    <scope>NUCLEOTIDE SEQUENCE [LARGE SCALE GENOMIC DNA]</scope>
    <source>
        <strain evidence="1 2">175.2</strain>
    </source>
</reference>
<proteinExistence type="predicted"/>
<evidence type="ECO:0000313" key="2">
    <source>
        <dbReference type="Proteomes" id="UP000295097"/>
    </source>
</evidence>
<dbReference type="RefSeq" id="WP_132313049.1">
    <property type="nucleotide sequence ID" value="NZ_SMAR01000026.1"/>
</dbReference>
<name>A0A4R3NM95_9HYPH</name>
<keyword evidence="2" id="KW-1185">Reference proteome</keyword>
<dbReference type="EMBL" id="SMAR01000026">
    <property type="protein sequence ID" value="TCT35381.1"/>
    <property type="molecule type" value="Genomic_DNA"/>
</dbReference>
<organism evidence="1 2">
    <name type="scientific">Martelella mediterranea</name>
    <dbReference type="NCBI Taxonomy" id="293089"/>
    <lineage>
        <taxon>Bacteria</taxon>
        <taxon>Pseudomonadati</taxon>
        <taxon>Pseudomonadota</taxon>
        <taxon>Alphaproteobacteria</taxon>
        <taxon>Hyphomicrobiales</taxon>
        <taxon>Aurantimonadaceae</taxon>
        <taxon>Martelella</taxon>
    </lineage>
</organism>
<protein>
    <submittedName>
        <fullName evidence="1">Phage I-like protein</fullName>
    </submittedName>
</protein>
<dbReference type="Proteomes" id="UP000295097">
    <property type="component" value="Unassembled WGS sequence"/>
</dbReference>
<accession>A0A4R3NM95</accession>
<comment type="caution">
    <text evidence="1">The sequence shown here is derived from an EMBL/GenBank/DDBJ whole genome shotgun (WGS) entry which is preliminary data.</text>
</comment>
<dbReference type="OrthoDB" id="7306769at2"/>
<dbReference type="AlphaFoldDB" id="A0A4R3NM95"/>
<dbReference type="Pfam" id="PF10123">
    <property type="entry name" value="Mu-like_Pro"/>
    <property type="match status" value="1"/>
</dbReference>
<sequence length="343" mass="36800">MGKTRATHTIALNAAAGVPEWLQLLPATEFSGVDGRGPYMAPDLNALVQSFNAAGRKLAVDENHSTDLAGKAGHPAPARGWIVELQARSDGLYGRVEWTASGRELMEDKAYGFISPVFFHSRSKPHRIASVERVALTNDPNLSFLKSLNAKEDNAMLEELRKALGLSETATETEALEAVKAAHSASGKYAALIKRVGKIAEAEGDEDAVVTALQSRLEATGDEDDLRKQVSSLSATVTDLNGQLTTLKSGHAKERAETVIDAAIGEGKVVPALRDHYIARHQKDAGGVEEELKLLPSIHAGGLGRRKPVEAGATEITADDEQVMALMGVDPEAFKKQREREAR</sequence>
<gene>
    <name evidence="1" type="ORF">EDC90_102636</name>
</gene>
<dbReference type="PIRSF" id="PIRSF016624">
    <property type="entry name" value="Mu_prophg_I"/>
    <property type="match status" value="1"/>
</dbReference>